<dbReference type="Gene3D" id="1.20.58.2140">
    <property type="match status" value="1"/>
</dbReference>
<dbReference type="GO" id="GO:0043565">
    <property type="term" value="F:sequence-specific DNA binding"/>
    <property type="evidence" value="ECO:0007669"/>
    <property type="project" value="InterPro"/>
</dbReference>
<accession>A0A2M8F8G6</accession>
<dbReference type="AlphaFoldDB" id="A0A2M8F8G6"/>
<dbReference type="Proteomes" id="UP000231456">
    <property type="component" value="Unassembled WGS sequence"/>
</dbReference>
<organism evidence="1 2">
    <name type="scientific">Candidatus Magasanikbacteria bacterium CG_4_9_14_0_2_um_filter_42_11</name>
    <dbReference type="NCBI Taxonomy" id="1974643"/>
    <lineage>
        <taxon>Bacteria</taxon>
        <taxon>Candidatus Magasanikiibacteriota</taxon>
    </lineage>
</organism>
<evidence type="ECO:0000313" key="2">
    <source>
        <dbReference type="Proteomes" id="UP000231456"/>
    </source>
</evidence>
<gene>
    <name evidence="1" type="ORF">CO030_05045</name>
</gene>
<dbReference type="Pfam" id="PF01997">
    <property type="entry name" value="Translin"/>
    <property type="match status" value="1"/>
</dbReference>
<dbReference type="InterPro" id="IPR036081">
    <property type="entry name" value="Translin_sf"/>
</dbReference>
<dbReference type="PANTHER" id="PTHR10741">
    <property type="entry name" value="TRANSLIN AND TRANSLIN ASSOCIATED PROTEIN X"/>
    <property type="match status" value="1"/>
</dbReference>
<protein>
    <recommendedName>
        <fullName evidence="3">Translin family protein</fullName>
    </recommendedName>
</protein>
<dbReference type="SUPFAM" id="SSF74784">
    <property type="entry name" value="Translin"/>
    <property type="match status" value="1"/>
</dbReference>
<reference evidence="2" key="1">
    <citation type="submission" date="2017-09" db="EMBL/GenBank/DDBJ databases">
        <title>Depth-based differentiation of microbial function through sediment-hosted aquifers and enrichment of novel symbionts in the deep terrestrial subsurface.</title>
        <authorList>
            <person name="Probst A.J."/>
            <person name="Ladd B."/>
            <person name="Jarett J.K."/>
            <person name="Geller-Mcgrath D.E."/>
            <person name="Sieber C.M.K."/>
            <person name="Emerson J.B."/>
            <person name="Anantharaman K."/>
            <person name="Thomas B.C."/>
            <person name="Malmstrom R."/>
            <person name="Stieglmeier M."/>
            <person name="Klingl A."/>
            <person name="Woyke T."/>
            <person name="Ryan C.M."/>
            <person name="Banfield J.F."/>
        </authorList>
    </citation>
    <scope>NUCLEOTIDE SEQUENCE [LARGE SCALE GENOMIC DNA]</scope>
</reference>
<dbReference type="InterPro" id="IPR002848">
    <property type="entry name" value="Translin_fam"/>
</dbReference>
<sequence length="208" mass="23676">MNETLSYNFSLLTSTHMLKKTYLNALKKSLHTYSEKRRDVIKISGDALHLSKRAIFSMHRGDMKEAEKKLAEAKSLLQSIAIKFKKVPELLTEGSYHAGMEEYVEAALFHQFLKSGTLGEELKGLDIPRDVFLAGLCDVPGELYRFAIKAATEHKLDVVDACNTMAQDIVESLTEFEFTKYLRTKFDQAKQAANKLEYVVYEVSLRLK</sequence>
<dbReference type="CDD" id="cd14820">
    <property type="entry name" value="TRAX"/>
    <property type="match status" value="1"/>
</dbReference>
<dbReference type="EMBL" id="PFRH01000152">
    <property type="protein sequence ID" value="PJC52022.1"/>
    <property type="molecule type" value="Genomic_DNA"/>
</dbReference>
<evidence type="ECO:0008006" key="3">
    <source>
        <dbReference type="Google" id="ProtNLM"/>
    </source>
</evidence>
<proteinExistence type="predicted"/>
<evidence type="ECO:0000313" key="1">
    <source>
        <dbReference type="EMBL" id="PJC52022.1"/>
    </source>
</evidence>
<comment type="caution">
    <text evidence="1">The sequence shown here is derived from an EMBL/GenBank/DDBJ whole genome shotgun (WGS) entry which is preliminary data.</text>
</comment>
<name>A0A2M8F8G6_9BACT</name>